<dbReference type="NCBIfam" id="TIGR02128">
    <property type="entry name" value="G6PI_arch"/>
    <property type="match status" value="1"/>
</dbReference>
<dbReference type="InterPro" id="IPR001347">
    <property type="entry name" value="SIS_dom"/>
</dbReference>
<dbReference type="Proteomes" id="UP000178742">
    <property type="component" value="Unassembled WGS sequence"/>
</dbReference>
<gene>
    <name evidence="4" type="ORF">A3B90_03005</name>
</gene>
<dbReference type="PROSITE" id="PS51464">
    <property type="entry name" value="SIS"/>
    <property type="match status" value="1"/>
</dbReference>
<dbReference type="CDD" id="cd05637">
    <property type="entry name" value="SIS_PGI_PMI_2"/>
    <property type="match status" value="1"/>
</dbReference>
<evidence type="ECO:0000313" key="4">
    <source>
        <dbReference type="EMBL" id="OGH65958.1"/>
    </source>
</evidence>
<accession>A0A1F6M304</accession>
<protein>
    <submittedName>
        <fullName evidence="4">Bifunctional phosphoglucose/phosphomannose isomerase</fullName>
    </submittedName>
</protein>
<dbReference type="AlphaFoldDB" id="A0A1F6M304"/>
<dbReference type="Pfam" id="PF10432">
    <property type="entry name" value="bact-PGI_C"/>
    <property type="match status" value="1"/>
</dbReference>
<dbReference type="InterPro" id="IPR046348">
    <property type="entry name" value="SIS_dom_sf"/>
</dbReference>
<dbReference type="GO" id="GO:1901135">
    <property type="term" value="P:carbohydrate derivative metabolic process"/>
    <property type="evidence" value="ECO:0007669"/>
    <property type="project" value="InterPro"/>
</dbReference>
<dbReference type="SUPFAM" id="SSF53697">
    <property type="entry name" value="SIS domain"/>
    <property type="match status" value="1"/>
</dbReference>
<name>A0A1F6M304_9BACT</name>
<proteinExistence type="inferred from homology"/>
<evidence type="ECO:0000313" key="5">
    <source>
        <dbReference type="Proteomes" id="UP000178742"/>
    </source>
</evidence>
<evidence type="ECO:0000256" key="1">
    <source>
        <dbReference type="ARBA" id="ARBA00010523"/>
    </source>
</evidence>
<sequence>MKDAILNFQKQFLYEPKIENKSNLKKHSSFVLLGMGGSHLAADIVHSYNPDIPLIIHSDYGLPGCDLTTLKNSLVIASSYSGNTEEVIEGLEIARKKKLDIAVIAVGGKLLELAKKYHLPYIQLPNTGIQPRSALGFSLMSLLSLMNQKNALREAKKLAQLLKPKSIESLGKSLAQKLQNAVPVVYSSTKNQALAYNWKIKLNETGKIPAFYNILPELNHNEMTGFDVVTRTRQLSSHFIFLFLTDSTDHPKNQKRMKIVQRLYQKRGLKSTFLPLKGKTRLERIFSSLLLADWTSVYLAAHYGLESEQVPMVEEFKKMIG</sequence>
<dbReference type="EMBL" id="MFPX01000026">
    <property type="protein sequence ID" value="OGH65958.1"/>
    <property type="molecule type" value="Genomic_DNA"/>
</dbReference>
<dbReference type="GO" id="GO:0005975">
    <property type="term" value="P:carbohydrate metabolic process"/>
    <property type="evidence" value="ECO:0007669"/>
    <property type="project" value="InterPro"/>
</dbReference>
<comment type="caution">
    <text evidence="4">The sequence shown here is derived from an EMBL/GenBank/DDBJ whole genome shotgun (WGS) entry which is preliminary data.</text>
</comment>
<evidence type="ECO:0000256" key="2">
    <source>
        <dbReference type="ARBA" id="ARBA00023235"/>
    </source>
</evidence>
<dbReference type="Gene3D" id="3.40.50.10490">
    <property type="entry name" value="Glucose-6-phosphate isomerase like protein, domain 1"/>
    <property type="match status" value="2"/>
</dbReference>
<evidence type="ECO:0000259" key="3">
    <source>
        <dbReference type="PROSITE" id="PS51464"/>
    </source>
</evidence>
<keyword evidence="2 4" id="KW-0413">Isomerase</keyword>
<dbReference type="GO" id="GO:0097367">
    <property type="term" value="F:carbohydrate derivative binding"/>
    <property type="evidence" value="ECO:0007669"/>
    <property type="project" value="InterPro"/>
</dbReference>
<feature type="domain" description="SIS" evidence="3">
    <location>
        <begin position="20"/>
        <end position="151"/>
    </location>
</feature>
<dbReference type="GO" id="GO:0004476">
    <property type="term" value="F:mannose-6-phosphate isomerase activity"/>
    <property type="evidence" value="ECO:0007669"/>
    <property type="project" value="InterPro"/>
</dbReference>
<reference evidence="4 5" key="1">
    <citation type="journal article" date="2016" name="Nat. Commun.">
        <title>Thousands of microbial genomes shed light on interconnected biogeochemical processes in an aquifer system.</title>
        <authorList>
            <person name="Anantharaman K."/>
            <person name="Brown C.T."/>
            <person name="Hug L.A."/>
            <person name="Sharon I."/>
            <person name="Castelle C.J."/>
            <person name="Probst A.J."/>
            <person name="Thomas B.C."/>
            <person name="Singh A."/>
            <person name="Wilkins M.J."/>
            <person name="Karaoz U."/>
            <person name="Brodie E.L."/>
            <person name="Williams K.H."/>
            <person name="Hubbard S.S."/>
            <person name="Banfield J.F."/>
        </authorList>
    </citation>
    <scope>NUCLEOTIDE SEQUENCE [LARGE SCALE GENOMIC DNA]</scope>
</reference>
<dbReference type="GO" id="GO:0004347">
    <property type="term" value="F:glucose-6-phosphate isomerase activity"/>
    <property type="evidence" value="ECO:0007669"/>
    <property type="project" value="InterPro"/>
</dbReference>
<comment type="similarity">
    <text evidence="1">Belongs to the PGI/PMI family.</text>
</comment>
<dbReference type="InterPro" id="IPR019490">
    <property type="entry name" value="Glu6P/Mann6P_isomerase_C"/>
</dbReference>
<dbReference type="STRING" id="1798676.A3B90_03005"/>
<organism evidence="4 5">
    <name type="scientific">Candidatus Magasanikbacteria bacterium RIFCSPHIGHO2_02_FULL_41_13</name>
    <dbReference type="NCBI Taxonomy" id="1798676"/>
    <lineage>
        <taxon>Bacteria</taxon>
        <taxon>Candidatus Magasanikiibacteriota</taxon>
    </lineage>
</organism>